<name>A0A8D9GMX2_BRACM</name>
<reference evidence="1 2" key="1">
    <citation type="submission" date="2021-07" db="EMBL/GenBank/DDBJ databases">
        <authorList>
            <consortium name="Genoscope - CEA"/>
            <person name="William W."/>
        </authorList>
    </citation>
    <scope>NUCLEOTIDE SEQUENCE [LARGE SCALE GENOMIC DNA]</scope>
</reference>
<organism evidence="1 2">
    <name type="scientific">Brassica campestris</name>
    <name type="common">Field mustard</name>
    <dbReference type="NCBI Taxonomy" id="3711"/>
    <lineage>
        <taxon>Eukaryota</taxon>
        <taxon>Viridiplantae</taxon>
        <taxon>Streptophyta</taxon>
        <taxon>Embryophyta</taxon>
        <taxon>Tracheophyta</taxon>
        <taxon>Spermatophyta</taxon>
        <taxon>Magnoliopsida</taxon>
        <taxon>eudicotyledons</taxon>
        <taxon>Gunneridae</taxon>
        <taxon>Pentapetalae</taxon>
        <taxon>rosids</taxon>
        <taxon>malvids</taxon>
        <taxon>Brassicales</taxon>
        <taxon>Brassicaceae</taxon>
        <taxon>Brassiceae</taxon>
        <taxon>Brassica</taxon>
    </lineage>
</organism>
<feature type="non-terminal residue" evidence="1">
    <location>
        <position position="76"/>
    </location>
</feature>
<accession>A0A8D9GMX2</accession>
<evidence type="ECO:0000313" key="2">
    <source>
        <dbReference type="Proteomes" id="UP000694005"/>
    </source>
</evidence>
<dbReference type="Gramene" id="A03p50560.2_BraZ1">
    <property type="protein sequence ID" value="A03p50560.2_BraZ1.CDS"/>
    <property type="gene ID" value="A03g50560.2_BraZ1"/>
</dbReference>
<sequence length="76" mass="8434">MRTVVVRFADADAAAYYIATASFIGISRRTRRSDAARSFLRQRNEQELTQNVDAAAAAGTCDNQTNSPHIYFASLY</sequence>
<dbReference type="EMBL" id="LS974619">
    <property type="protein sequence ID" value="CAG7883713.1"/>
    <property type="molecule type" value="Genomic_DNA"/>
</dbReference>
<evidence type="ECO:0000313" key="1">
    <source>
        <dbReference type="EMBL" id="CAG7883713.1"/>
    </source>
</evidence>
<dbReference type="AlphaFoldDB" id="A0A8D9GMX2"/>
<gene>
    <name evidence="1" type="ORF">BRAPAZ1V2_A03P50560.2</name>
</gene>
<proteinExistence type="predicted"/>
<protein>
    <submittedName>
        <fullName evidence="1">Uncharacterized protein</fullName>
    </submittedName>
</protein>
<dbReference type="Proteomes" id="UP000694005">
    <property type="component" value="Chromosome A03"/>
</dbReference>